<proteinExistence type="predicted"/>
<evidence type="ECO:0000313" key="2">
    <source>
        <dbReference type="Proteomes" id="UP001559623"/>
    </source>
</evidence>
<evidence type="ECO:0008006" key="3">
    <source>
        <dbReference type="Google" id="ProtNLM"/>
    </source>
</evidence>
<dbReference type="Proteomes" id="UP001559623">
    <property type="component" value="Unassembled WGS sequence"/>
</dbReference>
<sequence length="192" mass="21807">MTNEVEIVKTLTPYLLAFPHCKANEGTLVIYARALSAYNIAEINAAMLKLMKICKFFPTVAEVCEQIENLHQFVKGEAGEPLLPSADEAWHEAWSFAKKYFIYKPWPFTHPAVERAVKSFGKEELCQLKPDEMNTARAQFMRIYNAIVERQRDRKKNRETLNALPKRHVDMLLGELAGKLSVLPGGRKEAGA</sequence>
<dbReference type="RefSeq" id="WP_368847552.1">
    <property type="nucleotide sequence ID" value="NZ_CP194411.1"/>
</dbReference>
<organism evidence="1 2">
    <name type="scientific">Selenomonas sputigena</name>
    <dbReference type="NCBI Taxonomy" id="69823"/>
    <lineage>
        <taxon>Bacteria</taxon>
        <taxon>Bacillati</taxon>
        <taxon>Bacillota</taxon>
        <taxon>Negativicutes</taxon>
        <taxon>Selenomonadales</taxon>
        <taxon>Selenomonadaceae</taxon>
        <taxon>Selenomonas</taxon>
    </lineage>
</organism>
<reference evidence="1 2" key="1">
    <citation type="submission" date="2023-04" db="EMBL/GenBank/DDBJ databases">
        <title>Genome Sequence of Selenomonas sputigena ATCC 33150.</title>
        <authorList>
            <person name="Miller D.P."/>
            <person name="Anvari S."/>
            <person name="Polson S.W."/>
            <person name="Macdonald M."/>
            <person name="Mcdowell J.V."/>
        </authorList>
    </citation>
    <scope>NUCLEOTIDE SEQUENCE [LARGE SCALE GENOMIC DNA]</scope>
    <source>
        <strain evidence="1 2">ATCC 33150</strain>
    </source>
</reference>
<protein>
    <recommendedName>
        <fullName evidence="3">Replicative helicase inhibitor G39P N-terminal domain-containing protein</fullName>
    </recommendedName>
</protein>
<evidence type="ECO:0000313" key="1">
    <source>
        <dbReference type="EMBL" id="MEX5285826.1"/>
    </source>
</evidence>
<comment type="caution">
    <text evidence="1">The sequence shown here is derived from an EMBL/GenBank/DDBJ whole genome shotgun (WGS) entry which is preliminary data.</text>
</comment>
<accession>A0ABV3X6L4</accession>
<name>A0ABV3X6L4_9FIRM</name>
<gene>
    <name evidence="1" type="ORF">QCO44_09305</name>
</gene>
<keyword evidence="2" id="KW-1185">Reference proteome</keyword>
<dbReference type="EMBL" id="JARVLH010000006">
    <property type="protein sequence ID" value="MEX5285826.1"/>
    <property type="molecule type" value="Genomic_DNA"/>
</dbReference>